<dbReference type="Pfam" id="PF00482">
    <property type="entry name" value="T2SSF"/>
    <property type="match status" value="2"/>
</dbReference>
<dbReference type="InterPro" id="IPR003004">
    <property type="entry name" value="GspF/PilC"/>
</dbReference>
<feature type="domain" description="Type II secretion system protein GspF" evidence="8">
    <location>
        <begin position="214"/>
        <end position="334"/>
    </location>
</feature>
<evidence type="ECO:0000259" key="8">
    <source>
        <dbReference type="Pfam" id="PF00482"/>
    </source>
</evidence>
<dbReference type="NCBIfam" id="NF041012">
    <property type="entry name" value="T4P_ComGB"/>
    <property type="match status" value="1"/>
</dbReference>
<dbReference type="PANTHER" id="PTHR30012">
    <property type="entry name" value="GENERAL SECRETION PATHWAY PROTEIN"/>
    <property type="match status" value="1"/>
</dbReference>
<protein>
    <submittedName>
        <fullName evidence="9">Competence type IV pilus assembly protein ComGB</fullName>
    </submittedName>
</protein>
<organism evidence="9">
    <name type="scientific">Streptococcus sp. CP1998</name>
    <dbReference type="NCBI Taxonomy" id="3238303"/>
    <lineage>
        <taxon>Bacteria</taxon>
        <taxon>Bacillati</taxon>
        <taxon>Bacillota</taxon>
        <taxon>Bacilli</taxon>
        <taxon>Lactobacillales</taxon>
        <taxon>Streptococcaceae</taxon>
        <taxon>Streptococcus</taxon>
    </lineage>
</organism>
<keyword evidence="6 7" id="KW-0472">Membrane</keyword>
<feature type="transmembrane region" description="Helical" evidence="7">
    <location>
        <begin position="164"/>
        <end position="183"/>
    </location>
</feature>
<feature type="domain" description="Type II secretion system protein GspF" evidence="8">
    <location>
        <begin position="28"/>
        <end position="146"/>
    </location>
</feature>
<feature type="transmembrane region" description="Helical" evidence="7">
    <location>
        <begin position="311"/>
        <end position="336"/>
    </location>
</feature>
<evidence type="ECO:0000256" key="3">
    <source>
        <dbReference type="ARBA" id="ARBA00022475"/>
    </source>
</evidence>
<sequence length="343" mass="39278">MSWLNRDISSWLRPKPKKLSTAKQKQIIELFLNLYSSGFHLSEVVDFLDRSHLVESRLVSQMREDLFRGRSFSEMMAGIGFSDAVTTQLSLAELHGNLALSLEKISAYLENMRKVKKKLIEVSTYPLILLGFLVLIMLGLRNYLLPQMDAQNIGTQLISSFPQLFLALGAGLVTFFLLGFLYYRKSGKINVFRTLSHLPFGKGMIQAYLTAYYAREWGNLIGQGLELSQIFSMMQDQKSQLFQEIGRDLALSLDRGQSFSETVGGYPFFKEELPLMIEYGEVKSKLGSELEIYAEKTWEDFFRRVHKAMNVIQPLVFIFVALVIVLLYATMLSPIYQNMEVHL</sequence>
<evidence type="ECO:0000256" key="7">
    <source>
        <dbReference type="SAM" id="Phobius"/>
    </source>
</evidence>
<dbReference type="InterPro" id="IPR018076">
    <property type="entry name" value="T2SS_GspF_dom"/>
</dbReference>
<dbReference type="InterPro" id="IPR042094">
    <property type="entry name" value="T2SS_GspF_sf"/>
</dbReference>
<dbReference type="PRINTS" id="PR00812">
    <property type="entry name" value="BCTERIALGSPF"/>
</dbReference>
<accession>A0AB39LFU2</accession>
<comment type="subcellular location">
    <subcellularLocation>
        <location evidence="1">Cell membrane</location>
        <topology evidence="1">Multi-pass membrane protein</topology>
    </subcellularLocation>
</comment>
<dbReference type="RefSeq" id="WP_369088354.1">
    <property type="nucleotide sequence ID" value="NZ_CP163380.1"/>
</dbReference>
<name>A0AB39LFU2_9STRE</name>
<evidence type="ECO:0000313" key="9">
    <source>
        <dbReference type="EMBL" id="XDP50779.1"/>
    </source>
</evidence>
<keyword evidence="4 7" id="KW-0812">Transmembrane</keyword>
<feature type="transmembrane region" description="Helical" evidence="7">
    <location>
        <begin position="122"/>
        <end position="144"/>
    </location>
</feature>
<evidence type="ECO:0000256" key="1">
    <source>
        <dbReference type="ARBA" id="ARBA00004651"/>
    </source>
</evidence>
<proteinExistence type="inferred from homology"/>
<gene>
    <name evidence="9" type="primary">comGB</name>
    <name evidence="9" type="ORF">AB4X21_01140</name>
</gene>
<evidence type="ECO:0000256" key="6">
    <source>
        <dbReference type="ARBA" id="ARBA00023136"/>
    </source>
</evidence>
<keyword evidence="3" id="KW-1003">Cell membrane</keyword>
<dbReference type="EMBL" id="CP163380">
    <property type="protein sequence ID" value="XDP50779.1"/>
    <property type="molecule type" value="Genomic_DNA"/>
</dbReference>
<comment type="similarity">
    <text evidence="2">Belongs to the GSP F family.</text>
</comment>
<evidence type="ECO:0000256" key="4">
    <source>
        <dbReference type="ARBA" id="ARBA00022692"/>
    </source>
</evidence>
<dbReference type="PANTHER" id="PTHR30012:SF0">
    <property type="entry name" value="TYPE II SECRETION SYSTEM PROTEIN F-RELATED"/>
    <property type="match status" value="1"/>
</dbReference>
<evidence type="ECO:0000256" key="2">
    <source>
        <dbReference type="ARBA" id="ARBA00005745"/>
    </source>
</evidence>
<evidence type="ECO:0000256" key="5">
    <source>
        <dbReference type="ARBA" id="ARBA00022989"/>
    </source>
</evidence>
<dbReference type="GO" id="GO:0005886">
    <property type="term" value="C:plasma membrane"/>
    <property type="evidence" value="ECO:0007669"/>
    <property type="project" value="UniProtKB-SubCell"/>
</dbReference>
<dbReference type="InterPro" id="IPR047692">
    <property type="entry name" value="T4P_ComGB"/>
</dbReference>
<reference evidence="9" key="1">
    <citation type="submission" date="2024-07" db="EMBL/GenBank/DDBJ databases">
        <authorList>
            <person name="Li G."/>
        </authorList>
    </citation>
    <scope>NUCLEOTIDE SEQUENCE</scope>
    <source>
        <strain evidence="9">CP1998</strain>
    </source>
</reference>
<dbReference type="AlphaFoldDB" id="A0AB39LFU2"/>
<keyword evidence="5 7" id="KW-1133">Transmembrane helix</keyword>
<dbReference type="Gene3D" id="1.20.81.30">
    <property type="entry name" value="Type II secretion system (T2SS), domain F"/>
    <property type="match status" value="2"/>
</dbReference>